<dbReference type="EMBL" id="JBHSXS010000036">
    <property type="protein sequence ID" value="MFC6885313.1"/>
    <property type="molecule type" value="Genomic_DNA"/>
</dbReference>
<proteinExistence type="predicted"/>
<keyword evidence="2" id="KW-0472">Membrane</keyword>
<keyword evidence="4" id="KW-1185">Reference proteome</keyword>
<keyword evidence="2" id="KW-0812">Transmembrane</keyword>
<feature type="transmembrane region" description="Helical" evidence="2">
    <location>
        <begin position="36"/>
        <end position="53"/>
    </location>
</feature>
<keyword evidence="2" id="KW-1133">Transmembrane helix</keyword>
<gene>
    <name evidence="3" type="ORF">ACFQKB_36530</name>
</gene>
<evidence type="ECO:0008006" key="5">
    <source>
        <dbReference type="Google" id="ProtNLM"/>
    </source>
</evidence>
<accession>A0ABW2CW58</accession>
<sequence length="80" mass="8794">MTHDAPEFIAQVEAGDHDAALTGWERDLRTGRRARAVLALALALAVVAVAAYLCRAPAARDDEEDGPVARYRPDPRRDPW</sequence>
<evidence type="ECO:0000313" key="3">
    <source>
        <dbReference type="EMBL" id="MFC6885313.1"/>
    </source>
</evidence>
<dbReference type="RefSeq" id="WP_160825807.1">
    <property type="nucleotide sequence ID" value="NZ_JBHSXE010000001.1"/>
</dbReference>
<evidence type="ECO:0000256" key="1">
    <source>
        <dbReference type="SAM" id="MobiDB-lite"/>
    </source>
</evidence>
<dbReference type="Proteomes" id="UP001596380">
    <property type="component" value="Unassembled WGS sequence"/>
</dbReference>
<evidence type="ECO:0000256" key="2">
    <source>
        <dbReference type="SAM" id="Phobius"/>
    </source>
</evidence>
<comment type="caution">
    <text evidence="3">The sequence shown here is derived from an EMBL/GenBank/DDBJ whole genome shotgun (WGS) entry which is preliminary data.</text>
</comment>
<name>A0ABW2CW58_9ACTN</name>
<evidence type="ECO:0000313" key="4">
    <source>
        <dbReference type="Proteomes" id="UP001596380"/>
    </source>
</evidence>
<protein>
    <recommendedName>
        <fullName evidence="5">DUF3040 domain-containing protein</fullName>
    </recommendedName>
</protein>
<organism evidence="3 4">
    <name type="scientific">Actinomadura yumaensis</name>
    <dbReference type="NCBI Taxonomy" id="111807"/>
    <lineage>
        <taxon>Bacteria</taxon>
        <taxon>Bacillati</taxon>
        <taxon>Actinomycetota</taxon>
        <taxon>Actinomycetes</taxon>
        <taxon>Streptosporangiales</taxon>
        <taxon>Thermomonosporaceae</taxon>
        <taxon>Actinomadura</taxon>
    </lineage>
</organism>
<feature type="region of interest" description="Disordered" evidence="1">
    <location>
        <begin position="59"/>
        <end position="80"/>
    </location>
</feature>
<reference evidence="4" key="1">
    <citation type="journal article" date="2019" name="Int. J. Syst. Evol. Microbiol.">
        <title>The Global Catalogue of Microorganisms (GCM) 10K type strain sequencing project: providing services to taxonomists for standard genome sequencing and annotation.</title>
        <authorList>
            <consortium name="The Broad Institute Genomics Platform"/>
            <consortium name="The Broad Institute Genome Sequencing Center for Infectious Disease"/>
            <person name="Wu L."/>
            <person name="Ma J."/>
        </authorList>
    </citation>
    <scope>NUCLEOTIDE SEQUENCE [LARGE SCALE GENOMIC DNA]</scope>
    <source>
        <strain evidence="4">JCM 3369</strain>
    </source>
</reference>
<feature type="compositionally biased region" description="Basic and acidic residues" evidence="1">
    <location>
        <begin position="71"/>
        <end position="80"/>
    </location>
</feature>